<name>A0ABP7YDF3_9SPHI</name>
<dbReference type="Proteomes" id="UP001500101">
    <property type="component" value="Unassembled WGS sequence"/>
</dbReference>
<dbReference type="PROSITE" id="PS51257">
    <property type="entry name" value="PROKAR_LIPOPROTEIN"/>
    <property type="match status" value="1"/>
</dbReference>
<comment type="caution">
    <text evidence="2">The sequence shown here is derived from an EMBL/GenBank/DDBJ whole genome shotgun (WGS) entry which is preliminary data.</text>
</comment>
<accession>A0ABP7YDF3</accession>
<feature type="chain" id="PRO_5047360029" description="DUF4302 domain-containing protein" evidence="1">
    <location>
        <begin position="20"/>
        <end position="333"/>
    </location>
</feature>
<sequence length="333" mass="37832">MKKLIYYMLFGFCASILFAACEKDNITNAHFDAHPNRQEEVVSKLKKAMVSSPNGWVMMVKTSLSEDVYTPIVLQFDTVLNKVQITTVYGMTSETDDFFRVTKGTGSPQLIFSTGSIMSTLFRIGAKASDVTDHMYNVIAVSDDEIQIQPYRSGNVYSKEGGVIYKMFKRPDDWTWANQNIEFDWTSTEFKTNVNGVFGEMKLDYQNDTPDRTVEWRFWTWNNPYLYQGGDPFAIENNIGTGGFKPNYYFIITGGITNQVNTTVTLGHNAVSIFPFSYNNGTNQAATALKNNIKSHYLVFKSISRNENNVKMEFEAYGKDGNVILKASYDNKR</sequence>
<feature type="signal peptide" evidence="1">
    <location>
        <begin position="1"/>
        <end position="19"/>
    </location>
</feature>
<evidence type="ECO:0000256" key="1">
    <source>
        <dbReference type="SAM" id="SignalP"/>
    </source>
</evidence>
<evidence type="ECO:0000313" key="3">
    <source>
        <dbReference type="Proteomes" id="UP001500101"/>
    </source>
</evidence>
<dbReference type="RefSeq" id="WP_344673360.1">
    <property type="nucleotide sequence ID" value="NZ_BAAAZI010000004.1"/>
</dbReference>
<evidence type="ECO:0008006" key="4">
    <source>
        <dbReference type="Google" id="ProtNLM"/>
    </source>
</evidence>
<organism evidence="2 3">
    <name type="scientific">Sphingobacterium kyonggiense</name>
    <dbReference type="NCBI Taxonomy" id="714075"/>
    <lineage>
        <taxon>Bacteria</taxon>
        <taxon>Pseudomonadati</taxon>
        <taxon>Bacteroidota</taxon>
        <taxon>Sphingobacteriia</taxon>
        <taxon>Sphingobacteriales</taxon>
        <taxon>Sphingobacteriaceae</taxon>
        <taxon>Sphingobacterium</taxon>
    </lineage>
</organism>
<gene>
    <name evidence="2" type="ORF">GCM10022216_07670</name>
</gene>
<proteinExistence type="predicted"/>
<keyword evidence="3" id="KW-1185">Reference proteome</keyword>
<dbReference type="EMBL" id="BAAAZI010000004">
    <property type="protein sequence ID" value="GAA4134534.1"/>
    <property type="molecule type" value="Genomic_DNA"/>
</dbReference>
<evidence type="ECO:0000313" key="2">
    <source>
        <dbReference type="EMBL" id="GAA4134534.1"/>
    </source>
</evidence>
<reference evidence="3" key="1">
    <citation type="journal article" date="2019" name="Int. J. Syst. Evol. Microbiol.">
        <title>The Global Catalogue of Microorganisms (GCM) 10K type strain sequencing project: providing services to taxonomists for standard genome sequencing and annotation.</title>
        <authorList>
            <consortium name="The Broad Institute Genomics Platform"/>
            <consortium name="The Broad Institute Genome Sequencing Center for Infectious Disease"/>
            <person name="Wu L."/>
            <person name="Ma J."/>
        </authorList>
    </citation>
    <scope>NUCLEOTIDE SEQUENCE [LARGE SCALE GENOMIC DNA]</scope>
    <source>
        <strain evidence="3">JCM 16704</strain>
    </source>
</reference>
<protein>
    <recommendedName>
        <fullName evidence="4">DUF4302 domain-containing protein</fullName>
    </recommendedName>
</protein>
<keyword evidence="1" id="KW-0732">Signal</keyword>